<keyword evidence="5" id="KW-1185">Reference proteome</keyword>
<dbReference type="PANTHER" id="PTHR12214">
    <property type="entry name" value="GC-RICH SEQUENCE DNA-BINDING FACTOR"/>
    <property type="match status" value="1"/>
</dbReference>
<feature type="region of interest" description="Disordered" evidence="3">
    <location>
        <begin position="115"/>
        <end position="144"/>
    </location>
</feature>
<evidence type="ECO:0000256" key="1">
    <source>
        <dbReference type="ARBA" id="ARBA00004123"/>
    </source>
</evidence>
<dbReference type="PANTHER" id="PTHR12214:SF0">
    <property type="entry name" value="LD29489P"/>
    <property type="match status" value="1"/>
</dbReference>
<dbReference type="AlphaFoldDB" id="A0AAV7JCQ3"/>
<keyword evidence="2" id="KW-0539">Nucleus</keyword>
<evidence type="ECO:0000256" key="3">
    <source>
        <dbReference type="SAM" id="MobiDB-lite"/>
    </source>
</evidence>
<dbReference type="Proteomes" id="UP001165289">
    <property type="component" value="Unassembled WGS sequence"/>
</dbReference>
<comment type="subcellular location">
    <subcellularLocation>
        <location evidence="1">Nucleus</location>
    </subcellularLocation>
</comment>
<evidence type="ECO:0000256" key="2">
    <source>
        <dbReference type="ARBA" id="ARBA00023242"/>
    </source>
</evidence>
<dbReference type="InterPro" id="IPR012890">
    <property type="entry name" value="GCFC2-like"/>
</dbReference>
<dbReference type="GO" id="GO:0003677">
    <property type="term" value="F:DNA binding"/>
    <property type="evidence" value="ECO:0007669"/>
    <property type="project" value="InterPro"/>
</dbReference>
<dbReference type="EMBL" id="JAKMXF010000354">
    <property type="protein sequence ID" value="KAI6646522.1"/>
    <property type="molecule type" value="Genomic_DNA"/>
</dbReference>
<dbReference type="GO" id="GO:0005634">
    <property type="term" value="C:nucleus"/>
    <property type="evidence" value="ECO:0007669"/>
    <property type="project" value="UniProtKB-SubCell"/>
</dbReference>
<evidence type="ECO:0000313" key="4">
    <source>
        <dbReference type="EMBL" id="KAI6646522.1"/>
    </source>
</evidence>
<accession>A0AAV7JCQ3</accession>
<proteinExistence type="predicted"/>
<organism evidence="4 5">
    <name type="scientific">Oopsacas minuta</name>
    <dbReference type="NCBI Taxonomy" id="111878"/>
    <lineage>
        <taxon>Eukaryota</taxon>
        <taxon>Metazoa</taxon>
        <taxon>Porifera</taxon>
        <taxon>Hexactinellida</taxon>
        <taxon>Hexasterophora</taxon>
        <taxon>Lyssacinosida</taxon>
        <taxon>Leucopsacidae</taxon>
        <taxon>Oopsacas</taxon>
    </lineage>
</organism>
<comment type="caution">
    <text evidence="4">The sequence shown here is derived from an EMBL/GenBank/DDBJ whole genome shotgun (WGS) entry which is preliminary data.</text>
</comment>
<dbReference type="GO" id="GO:0000398">
    <property type="term" value="P:mRNA splicing, via spliceosome"/>
    <property type="evidence" value="ECO:0007669"/>
    <property type="project" value="InterPro"/>
</dbReference>
<gene>
    <name evidence="4" type="ORF">LOD99_12643</name>
</gene>
<protein>
    <submittedName>
        <fullName evidence="4">PAX3- and PAX7-binding protein 1</fullName>
    </submittedName>
</protein>
<evidence type="ECO:0000313" key="5">
    <source>
        <dbReference type="Proteomes" id="UP001165289"/>
    </source>
</evidence>
<sequence>MIYILDRNLLRIKIYSKQISEYIHLKDVVSSGELTKLRSNVQIGTIPDATTIHLAKKQREIARRKQEQDTSDPLPTFIPINKRTTKTEDVLMHKTQHNSSRLIREEMDVDLSEEDECLTKNQDSDKNRQNKNPYNREISSDEDEEVMRWEEEQMMKGVTTGVITEEYAVPDQQGGNYPNTTGYSGYGEYYHRNDTNTENRNIYSGTEQYWRDTENSANADLSVTEISVQSMLQAVRREHAELEETSNFTEMECDRNLKTILATEESFTVSKDTLEKEKKNYRFFKEIGDYVHDLLDCIGEKVAIVDRIESQILGIRSDISNHIIERRKEILLERDQLSRQDISVPQSAYPCRVEIDLMTDNEKIKFNEYCVSFNKKKKEVLQEASELFSDALEEYSTAEQIIQRFEFWRIDHGDSYQQSFIPLFLPKLLATYVRLDLLHWDPLSSEGVDWKLHRWYSSLCPISNPENEILSPLIEQTILPILTETARSIWDPVSTAQTKLLALSVIQINQVFPNLLPNKPMQSILKIVSDKFVTATQGFYMPMFIKDHLEKNSESNSLLSYQFWLGVDLGTNISLWTGLLPEQTILDLILDGLLNRYLTLALHQFSDCIQSVEKCNRIVEFLPDCVKRGLHDTEVGALVRYMCWLVEALDRESMTGPDFIKKRAREGKLEMISLVRCLASEQATHLENQFVKK</sequence>
<name>A0AAV7JCQ3_9METZ</name>
<reference evidence="4 5" key="1">
    <citation type="journal article" date="2023" name="BMC Biol.">
        <title>The compact genome of the sponge Oopsacas minuta (Hexactinellida) is lacking key metazoan core genes.</title>
        <authorList>
            <person name="Santini S."/>
            <person name="Schenkelaars Q."/>
            <person name="Jourda C."/>
            <person name="Duchesne M."/>
            <person name="Belahbib H."/>
            <person name="Rocher C."/>
            <person name="Selva M."/>
            <person name="Riesgo A."/>
            <person name="Vervoort M."/>
            <person name="Leys S.P."/>
            <person name="Kodjabachian L."/>
            <person name="Le Bivic A."/>
            <person name="Borchiellini C."/>
            <person name="Claverie J.M."/>
            <person name="Renard E."/>
        </authorList>
    </citation>
    <scope>NUCLEOTIDE SEQUENCE [LARGE SCALE GENOMIC DNA]</scope>
    <source>
        <strain evidence="4">SPO-2</strain>
    </source>
</reference>